<accession>A0ACB8DI78</accession>
<evidence type="ECO:0000313" key="2">
    <source>
        <dbReference type="Proteomes" id="UP000821865"/>
    </source>
</evidence>
<organism evidence="1 2">
    <name type="scientific">Dermacentor silvarum</name>
    <name type="common">Tick</name>
    <dbReference type="NCBI Taxonomy" id="543639"/>
    <lineage>
        <taxon>Eukaryota</taxon>
        <taxon>Metazoa</taxon>
        <taxon>Ecdysozoa</taxon>
        <taxon>Arthropoda</taxon>
        <taxon>Chelicerata</taxon>
        <taxon>Arachnida</taxon>
        <taxon>Acari</taxon>
        <taxon>Parasitiformes</taxon>
        <taxon>Ixodida</taxon>
        <taxon>Ixodoidea</taxon>
        <taxon>Ixodidae</taxon>
        <taxon>Rhipicephalinae</taxon>
        <taxon>Dermacentor</taxon>
    </lineage>
</organism>
<gene>
    <name evidence="1" type="ORF">HPB49_010101</name>
</gene>
<protein>
    <submittedName>
        <fullName evidence="1">Uncharacterized protein</fullName>
    </submittedName>
</protein>
<dbReference type="Proteomes" id="UP000821865">
    <property type="component" value="Chromosome 11"/>
</dbReference>
<proteinExistence type="predicted"/>
<evidence type="ECO:0000313" key="1">
    <source>
        <dbReference type="EMBL" id="KAH7970545.1"/>
    </source>
</evidence>
<dbReference type="EMBL" id="CM023480">
    <property type="protein sequence ID" value="KAH7970545.1"/>
    <property type="molecule type" value="Genomic_DNA"/>
</dbReference>
<name>A0ACB8DI78_DERSI</name>
<reference evidence="1" key="1">
    <citation type="submission" date="2020-05" db="EMBL/GenBank/DDBJ databases">
        <title>Large-scale comparative analyses of tick genomes elucidate their genetic diversity and vector capacities.</title>
        <authorList>
            <person name="Jia N."/>
            <person name="Wang J."/>
            <person name="Shi W."/>
            <person name="Du L."/>
            <person name="Sun Y."/>
            <person name="Zhan W."/>
            <person name="Jiang J."/>
            <person name="Wang Q."/>
            <person name="Zhang B."/>
            <person name="Ji P."/>
            <person name="Sakyi L.B."/>
            <person name="Cui X."/>
            <person name="Yuan T."/>
            <person name="Jiang B."/>
            <person name="Yang W."/>
            <person name="Lam T.T.-Y."/>
            <person name="Chang Q."/>
            <person name="Ding S."/>
            <person name="Wang X."/>
            <person name="Zhu J."/>
            <person name="Ruan X."/>
            <person name="Zhao L."/>
            <person name="Wei J."/>
            <person name="Que T."/>
            <person name="Du C."/>
            <person name="Cheng J."/>
            <person name="Dai P."/>
            <person name="Han X."/>
            <person name="Huang E."/>
            <person name="Gao Y."/>
            <person name="Liu J."/>
            <person name="Shao H."/>
            <person name="Ye R."/>
            <person name="Li L."/>
            <person name="Wei W."/>
            <person name="Wang X."/>
            <person name="Wang C."/>
            <person name="Yang T."/>
            <person name="Huo Q."/>
            <person name="Li W."/>
            <person name="Guo W."/>
            <person name="Chen H."/>
            <person name="Zhou L."/>
            <person name="Ni X."/>
            <person name="Tian J."/>
            <person name="Zhou Y."/>
            <person name="Sheng Y."/>
            <person name="Liu T."/>
            <person name="Pan Y."/>
            <person name="Xia L."/>
            <person name="Li J."/>
            <person name="Zhao F."/>
            <person name="Cao W."/>
        </authorList>
    </citation>
    <scope>NUCLEOTIDE SEQUENCE</scope>
    <source>
        <strain evidence="1">Dsil-2018</strain>
    </source>
</reference>
<comment type="caution">
    <text evidence="1">The sequence shown here is derived from an EMBL/GenBank/DDBJ whole genome shotgun (WGS) entry which is preliminary data.</text>
</comment>
<keyword evidence="2" id="KW-1185">Reference proteome</keyword>
<sequence length="803" mass="89302">MRLPVCDLALPEFRGFQDDPAQWLKIADSLGDRHGWSDGAKRSYAEGRLREAAEAWNRYNGHTYRSWREWSEALLTVFGSLASSYDDRFMRMRARRQGPSEDVVVYSYDKLRLLGACSLTWPSPTARQYVLDGLLNPIHGAILAAQPLETTAEVFSRKAAELQESGRRRQALATLNTGSSRDLHPLSRQGSTTFRGRCQCNDPADSPQENHNRAYYETCELPLLQVHVDKIDDLCPAVDTDAERSAMNSVSSAPSTNEMARQPVYETTLGPRVKQREPDEGPDRPSQSPAITLLGPQQQPRAGPLRPKPPLHQGSSRSAPVSSSTQQQPVPTPHGSSSSGGGNPSAPTPATRDHDPVLRQASAAIDQSHPPPWSPTSANASAGAVAVKRSIHAGVKALFPGVEHASYGGSDFDVCPANMFGQSQLLVNEPWVDEGRVYDVQKADWISASTGREAGTSMIVPLTHFLLLTQVCKPSSASICIEDRMTEEKRLSIQETPSLQARISEELLARKPRKPTAAECCGNGCALCVNDVYEQELAIWEIECMRELHYGPGRREPQAGPAISPKYYKSFVLQNIKKVTECCSRYIFVIDDIGCLGFSIGQHLIMRASVDGEVITRQYTPISPPSALGFFEVIIKVYPQGRMSKYIKTLKEGCSVDWRGPLGGLDYKPNAYKHMLLLAAGTGIAPMIQVLRHITSSDEDYTMVRLLFGIAKYREIYLKDELDELKRFWNVSILYCLSDETKVEDLKYGDEVHCREIDEELLEVELSKYRTPPHVLLCGPNTFNSRFVNYLKGRTDSVTWHIF</sequence>